<dbReference type="SUPFAM" id="SSF52540">
    <property type="entry name" value="P-loop containing nucleoside triphosphate hydrolases"/>
    <property type="match status" value="1"/>
</dbReference>
<reference evidence="1 2" key="1">
    <citation type="submission" date="2013-02" db="EMBL/GenBank/DDBJ databases">
        <title>The Genome Sequence of Acinetobacter sp. ANC 4105.</title>
        <authorList>
            <consortium name="The Broad Institute Genome Sequencing Platform"/>
            <consortium name="The Broad Institute Genome Sequencing Center for Infectious Disease"/>
            <person name="Cerqueira G."/>
            <person name="Feldgarden M."/>
            <person name="Courvalin P."/>
            <person name="Perichon B."/>
            <person name="Grillot-Courvalin C."/>
            <person name="Clermont D."/>
            <person name="Rocha E."/>
            <person name="Yoon E.-J."/>
            <person name="Nemec A."/>
            <person name="Walker B."/>
            <person name="Young S.K."/>
            <person name="Zeng Q."/>
            <person name="Gargeya S."/>
            <person name="Fitzgerald M."/>
            <person name="Haas B."/>
            <person name="Abouelleil A."/>
            <person name="Alvarado L."/>
            <person name="Arachchi H.M."/>
            <person name="Berlin A.M."/>
            <person name="Chapman S.B."/>
            <person name="Dewar J."/>
            <person name="Goldberg J."/>
            <person name="Griggs A."/>
            <person name="Gujja S."/>
            <person name="Hansen M."/>
            <person name="Howarth C."/>
            <person name="Imamovic A."/>
            <person name="Larimer J."/>
            <person name="McCowan C."/>
            <person name="Murphy C."/>
            <person name="Neiman D."/>
            <person name="Pearson M."/>
            <person name="Priest M."/>
            <person name="Roberts A."/>
            <person name="Saif S."/>
            <person name="Shea T."/>
            <person name="Sisk P."/>
            <person name="Sykes S."/>
            <person name="Wortman J."/>
            <person name="Nusbaum C."/>
            <person name="Birren B."/>
        </authorList>
    </citation>
    <scope>NUCLEOTIDE SEQUENCE [LARGE SCALE GENOMIC DNA]</scope>
    <source>
        <strain evidence="1 2">ANC 4105</strain>
    </source>
</reference>
<gene>
    <name evidence="1" type="ORF">F904_00831</name>
</gene>
<dbReference type="eggNOG" id="COG0703">
    <property type="taxonomic scope" value="Bacteria"/>
</dbReference>
<dbReference type="HOGENOM" id="CLU_109723_0_0_6"/>
<accession>N9LCD7</accession>
<dbReference type="PRINTS" id="PR01100">
    <property type="entry name" value="SHIKIMTKNASE"/>
</dbReference>
<protein>
    <recommendedName>
        <fullName evidence="3">Shikimate kinase</fullName>
    </recommendedName>
</protein>
<dbReference type="AlphaFoldDB" id="N9LCD7"/>
<dbReference type="Pfam" id="PF01202">
    <property type="entry name" value="SKI"/>
    <property type="match status" value="1"/>
</dbReference>
<dbReference type="Proteomes" id="UP000013261">
    <property type="component" value="Unassembled WGS sequence"/>
</dbReference>
<dbReference type="Gene3D" id="3.40.50.300">
    <property type="entry name" value="P-loop containing nucleotide triphosphate hydrolases"/>
    <property type="match status" value="1"/>
</dbReference>
<comment type="caution">
    <text evidence="1">The sequence shown here is derived from an EMBL/GenBank/DDBJ whole genome shotgun (WGS) entry which is preliminary data.</text>
</comment>
<dbReference type="PATRIC" id="fig|1217703.3.peg.800"/>
<sequence>MLIYFIGPGGAGKTTAAKLLSAEFGFDYYDLDEYFMQREGDITQYITRHGYKEYAARNIQLFMQLQIKYDLNKIMIIVCSSGFMTYPHDIHQDYIKIKDEIESHIFTFLMLPSLVLETCVQEIVARQMNRAYLNPVRAKEELKIRQRFQLYLNLRCRVLFTDQIPDQVAANVKQILDTLNKVKQGSNKS</sequence>
<organism evidence="1 2">
    <name type="scientific">Acinetobacter dispersus</name>
    <dbReference type="NCBI Taxonomy" id="70348"/>
    <lineage>
        <taxon>Bacteria</taxon>
        <taxon>Pseudomonadati</taxon>
        <taxon>Pseudomonadota</taxon>
        <taxon>Gammaproteobacteria</taxon>
        <taxon>Moraxellales</taxon>
        <taxon>Moraxellaceae</taxon>
        <taxon>Acinetobacter</taxon>
    </lineage>
</organism>
<dbReference type="InterPro" id="IPR027417">
    <property type="entry name" value="P-loop_NTPase"/>
</dbReference>
<dbReference type="InterPro" id="IPR031322">
    <property type="entry name" value="Shikimate/glucono_kinase"/>
</dbReference>
<evidence type="ECO:0000313" key="1">
    <source>
        <dbReference type="EMBL" id="ENW93923.1"/>
    </source>
</evidence>
<dbReference type="RefSeq" id="WP_005185328.1">
    <property type="nucleotide sequence ID" value="NZ_KB850049.1"/>
</dbReference>
<dbReference type="OrthoDB" id="9003057at2"/>
<proteinExistence type="predicted"/>
<dbReference type="EMBL" id="APRL01000010">
    <property type="protein sequence ID" value="ENW93923.1"/>
    <property type="molecule type" value="Genomic_DNA"/>
</dbReference>
<keyword evidence="2" id="KW-1185">Reference proteome</keyword>
<evidence type="ECO:0008006" key="3">
    <source>
        <dbReference type="Google" id="ProtNLM"/>
    </source>
</evidence>
<evidence type="ECO:0000313" key="2">
    <source>
        <dbReference type="Proteomes" id="UP000013261"/>
    </source>
</evidence>
<name>N9LCD7_9GAMM</name>